<feature type="domain" description="PNPLA" evidence="5">
    <location>
        <begin position="10"/>
        <end position="169"/>
    </location>
</feature>
<dbReference type="GO" id="GO:0016787">
    <property type="term" value="F:hydrolase activity"/>
    <property type="evidence" value="ECO:0007669"/>
    <property type="project" value="UniProtKB-UniRule"/>
</dbReference>
<dbReference type="RefSeq" id="WP_100713817.1">
    <property type="nucleotide sequence ID" value="NZ_NPDY01000007.1"/>
</dbReference>
<evidence type="ECO:0000256" key="4">
    <source>
        <dbReference type="PROSITE-ProRule" id="PRU01161"/>
    </source>
</evidence>
<dbReference type="GO" id="GO:0016042">
    <property type="term" value="P:lipid catabolic process"/>
    <property type="evidence" value="ECO:0007669"/>
    <property type="project" value="UniProtKB-UniRule"/>
</dbReference>
<dbReference type="AlphaFoldDB" id="A0A2M9ZLR0"/>
<dbReference type="Proteomes" id="UP000231990">
    <property type="component" value="Unassembled WGS sequence"/>
</dbReference>
<evidence type="ECO:0000313" key="9">
    <source>
        <dbReference type="Proteomes" id="UP000231990"/>
    </source>
</evidence>
<gene>
    <name evidence="6" type="ORF">CH360_09675</name>
    <name evidence="7" type="ORF">CH373_10560</name>
</gene>
<name>A0A2M9ZLR0_9LEPT</name>
<dbReference type="InterPro" id="IPR016035">
    <property type="entry name" value="Acyl_Trfase/lysoPLipase"/>
</dbReference>
<evidence type="ECO:0000259" key="5">
    <source>
        <dbReference type="PROSITE" id="PS51635"/>
    </source>
</evidence>
<organism evidence="7 9">
    <name type="scientific">Leptospira perolatii</name>
    <dbReference type="NCBI Taxonomy" id="2023191"/>
    <lineage>
        <taxon>Bacteria</taxon>
        <taxon>Pseudomonadati</taxon>
        <taxon>Spirochaetota</taxon>
        <taxon>Spirochaetia</taxon>
        <taxon>Leptospirales</taxon>
        <taxon>Leptospiraceae</taxon>
        <taxon>Leptospira</taxon>
    </lineage>
</organism>
<feature type="short sequence motif" description="DGA/G" evidence="4">
    <location>
        <begin position="156"/>
        <end position="158"/>
    </location>
</feature>
<evidence type="ECO:0000313" key="8">
    <source>
        <dbReference type="Proteomes" id="UP000231962"/>
    </source>
</evidence>
<dbReference type="InterPro" id="IPR002641">
    <property type="entry name" value="PNPLA_dom"/>
</dbReference>
<dbReference type="PROSITE" id="PS51635">
    <property type="entry name" value="PNPLA"/>
    <property type="match status" value="1"/>
</dbReference>
<dbReference type="Proteomes" id="UP000231962">
    <property type="component" value="Unassembled WGS sequence"/>
</dbReference>
<evidence type="ECO:0000256" key="1">
    <source>
        <dbReference type="ARBA" id="ARBA00022801"/>
    </source>
</evidence>
<feature type="short sequence motif" description="GXSXG" evidence="4">
    <location>
        <begin position="41"/>
        <end position="45"/>
    </location>
</feature>
<protein>
    <submittedName>
        <fullName evidence="7">Patatin</fullName>
    </submittedName>
</protein>
<comment type="caution">
    <text evidence="7">The sequence shown here is derived from an EMBL/GenBank/DDBJ whole genome shotgun (WGS) entry which is preliminary data.</text>
</comment>
<keyword evidence="2 4" id="KW-0442">Lipid degradation</keyword>
<feature type="active site" description="Nucleophile" evidence="4">
    <location>
        <position position="43"/>
    </location>
</feature>
<accession>A0A2M9ZLR0</accession>
<evidence type="ECO:0000313" key="6">
    <source>
        <dbReference type="EMBL" id="PJZ69836.1"/>
    </source>
</evidence>
<dbReference type="InterPro" id="IPR050301">
    <property type="entry name" value="NTE"/>
</dbReference>
<keyword evidence="1 4" id="KW-0378">Hydrolase</keyword>
<reference evidence="8 9" key="1">
    <citation type="submission" date="2017-07" db="EMBL/GenBank/DDBJ databases">
        <title>Leptospira spp. isolated from tropical soils.</title>
        <authorList>
            <person name="Thibeaux R."/>
            <person name="Iraola G."/>
            <person name="Ferres I."/>
            <person name="Bierque E."/>
            <person name="Girault D."/>
            <person name="Soupe-Gilbert M.-E."/>
            <person name="Picardeau M."/>
            <person name="Goarant C."/>
        </authorList>
    </citation>
    <scope>NUCLEOTIDE SEQUENCE [LARGE SCALE GENOMIC DNA]</scope>
    <source>
        <strain evidence="7 9">FH1-B-B1</strain>
        <strain evidence="6 8">FH1-B-C1</strain>
    </source>
</reference>
<feature type="active site" description="Proton acceptor" evidence="4">
    <location>
        <position position="156"/>
    </location>
</feature>
<dbReference type="EMBL" id="NPDZ01000006">
    <property type="protein sequence ID" value="PJZ72949.1"/>
    <property type="molecule type" value="Genomic_DNA"/>
</dbReference>
<dbReference type="Pfam" id="PF01734">
    <property type="entry name" value="Patatin"/>
    <property type="match status" value="1"/>
</dbReference>
<dbReference type="SUPFAM" id="SSF52151">
    <property type="entry name" value="FabD/lysophospholipase-like"/>
    <property type="match status" value="1"/>
</dbReference>
<evidence type="ECO:0000313" key="7">
    <source>
        <dbReference type="EMBL" id="PJZ72949.1"/>
    </source>
</evidence>
<evidence type="ECO:0000256" key="3">
    <source>
        <dbReference type="ARBA" id="ARBA00023098"/>
    </source>
</evidence>
<keyword evidence="8" id="KW-1185">Reference proteome</keyword>
<sequence>MSNHRRKIGLALGSGSARGWSHIGVIRELEAMGIFPDIICGTSIGALVGAFHAAGKLNALEDWVESLEWRDILGFMDWSFGGGLIRGKKLFDFFDQEFRDAQIQNLKLPYAAVAADLDTGIEIWLREGSVFEAVRASISLPGIFTPVSKDKRWLVDGGLVNPVPVSLCRAMGADFVIAVDLNQDLLEKREEAEEKKEETQDSVSRWRSWTAKFWGKDLGENLQQETDEKPGIVEVVSKSINIMQIRITRSRMAGDPPDVLLAPRLRYIGLMEFHRAKEAVQEGRDVVKKMAPALVIPK</sequence>
<comment type="caution">
    <text evidence="4">Lacks conserved residue(s) required for the propagation of feature annotation.</text>
</comment>
<dbReference type="NCBIfam" id="NF007623">
    <property type="entry name" value="PRK10279.1"/>
    <property type="match status" value="1"/>
</dbReference>
<dbReference type="OrthoDB" id="9770965at2"/>
<dbReference type="PANTHER" id="PTHR14226">
    <property type="entry name" value="NEUROPATHY TARGET ESTERASE/SWISS CHEESE D.MELANOGASTER"/>
    <property type="match status" value="1"/>
</dbReference>
<dbReference type="PANTHER" id="PTHR14226:SF76">
    <property type="entry name" value="NTE FAMILY PROTEIN RSSA"/>
    <property type="match status" value="1"/>
</dbReference>
<dbReference type="EMBL" id="NPDY01000007">
    <property type="protein sequence ID" value="PJZ69836.1"/>
    <property type="molecule type" value="Genomic_DNA"/>
</dbReference>
<evidence type="ECO:0000256" key="2">
    <source>
        <dbReference type="ARBA" id="ARBA00022963"/>
    </source>
</evidence>
<keyword evidence="3 4" id="KW-0443">Lipid metabolism</keyword>
<proteinExistence type="predicted"/>
<dbReference type="Gene3D" id="3.40.1090.10">
    <property type="entry name" value="Cytosolic phospholipase A2 catalytic domain"/>
    <property type="match status" value="1"/>
</dbReference>